<sequence length="232" mass="26536">MSASKYLTRIKANINTWNEIRNTSIALNFLTSGYGFTVSFEDYQNWSTNNPTTLNCYFGVDEFELKFYIVDNVTDQNQSYQIGINLLEKEFTRSFNTTATKTNTAFKRVALSCNDQISKSEAEQRILNWMLGAKNWFKDQQQAIKSGSSGLLRLMTIPFEDLSTLFGSSQENVFVLTALNNFDIFGYNLEFILTREIELNEGETQKSGDNELFMDVSQPHPPFSLSSDFNLL</sequence>
<dbReference type="Proteomes" id="UP000184432">
    <property type="component" value="Unassembled WGS sequence"/>
</dbReference>
<dbReference type="EMBL" id="FQYP01000012">
    <property type="protein sequence ID" value="SHJ62702.1"/>
    <property type="molecule type" value="Genomic_DNA"/>
</dbReference>
<dbReference type="RefSeq" id="WP_073321373.1">
    <property type="nucleotide sequence ID" value="NZ_FQYP01000012.1"/>
</dbReference>
<protein>
    <submittedName>
        <fullName evidence="1">Uncharacterized protein</fullName>
    </submittedName>
</protein>
<evidence type="ECO:0000313" key="1">
    <source>
        <dbReference type="EMBL" id="SHJ62702.1"/>
    </source>
</evidence>
<evidence type="ECO:0000313" key="2">
    <source>
        <dbReference type="Proteomes" id="UP000184432"/>
    </source>
</evidence>
<organism evidence="1 2">
    <name type="scientific">Aquimarina spongiae</name>
    <dbReference type="NCBI Taxonomy" id="570521"/>
    <lineage>
        <taxon>Bacteria</taxon>
        <taxon>Pseudomonadati</taxon>
        <taxon>Bacteroidota</taxon>
        <taxon>Flavobacteriia</taxon>
        <taxon>Flavobacteriales</taxon>
        <taxon>Flavobacteriaceae</taxon>
        <taxon>Aquimarina</taxon>
    </lineage>
</organism>
<accession>A0A1M6KV17</accession>
<reference evidence="2" key="1">
    <citation type="submission" date="2016-11" db="EMBL/GenBank/DDBJ databases">
        <authorList>
            <person name="Varghese N."/>
            <person name="Submissions S."/>
        </authorList>
    </citation>
    <scope>NUCLEOTIDE SEQUENCE [LARGE SCALE GENOMIC DNA]</scope>
    <source>
        <strain evidence="2">DSM 22623</strain>
    </source>
</reference>
<keyword evidence="2" id="KW-1185">Reference proteome</keyword>
<gene>
    <name evidence="1" type="ORF">SAMN04488508_11277</name>
</gene>
<proteinExistence type="predicted"/>
<dbReference type="AlphaFoldDB" id="A0A1M6KV17"/>
<dbReference type="OrthoDB" id="1429919at2"/>
<dbReference type="STRING" id="570521.SAMN04488508_11277"/>
<name>A0A1M6KV17_9FLAO</name>